<dbReference type="Proteomes" id="UP000012073">
    <property type="component" value="Unassembled WGS sequence"/>
</dbReference>
<protein>
    <submittedName>
        <fullName evidence="2">Uncharacterized protein</fullName>
    </submittedName>
</protein>
<accession>R7Q329</accession>
<proteinExistence type="predicted"/>
<feature type="region of interest" description="Disordered" evidence="1">
    <location>
        <begin position="188"/>
        <end position="361"/>
    </location>
</feature>
<name>R7Q329_CHOCR</name>
<dbReference type="KEGG" id="ccp:CHC_T00008102001"/>
<feature type="compositionally biased region" description="Basic and acidic residues" evidence="1">
    <location>
        <begin position="196"/>
        <end position="211"/>
    </location>
</feature>
<dbReference type="RefSeq" id="XP_005712089.1">
    <property type="nucleotide sequence ID" value="XM_005712032.1"/>
</dbReference>
<evidence type="ECO:0000313" key="2">
    <source>
        <dbReference type="EMBL" id="CDF32424.1"/>
    </source>
</evidence>
<feature type="compositionally biased region" description="Polar residues" evidence="1">
    <location>
        <begin position="298"/>
        <end position="313"/>
    </location>
</feature>
<evidence type="ECO:0000256" key="1">
    <source>
        <dbReference type="SAM" id="MobiDB-lite"/>
    </source>
</evidence>
<dbReference type="Gramene" id="CDF32424">
    <property type="protein sequence ID" value="CDF32424"/>
    <property type="gene ID" value="CHC_T00008102001"/>
</dbReference>
<reference evidence="3" key="1">
    <citation type="journal article" date="2013" name="Proc. Natl. Acad. Sci. U.S.A.">
        <title>Genome structure and metabolic features in the red seaweed Chondrus crispus shed light on evolution of the Archaeplastida.</title>
        <authorList>
            <person name="Collen J."/>
            <person name="Porcel B."/>
            <person name="Carre W."/>
            <person name="Ball S.G."/>
            <person name="Chaparro C."/>
            <person name="Tonon T."/>
            <person name="Barbeyron T."/>
            <person name="Michel G."/>
            <person name="Noel B."/>
            <person name="Valentin K."/>
            <person name="Elias M."/>
            <person name="Artiguenave F."/>
            <person name="Arun A."/>
            <person name="Aury J.M."/>
            <person name="Barbosa-Neto J.F."/>
            <person name="Bothwell J.H."/>
            <person name="Bouget F.Y."/>
            <person name="Brillet L."/>
            <person name="Cabello-Hurtado F."/>
            <person name="Capella-Gutierrez S."/>
            <person name="Charrier B."/>
            <person name="Cladiere L."/>
            <person name="Cock J.M."/>
            <person name="Coelho S.M."/>
            <person name="Colleoni C."/>
            <person name="Czjzek M."/>
            <person name="Da Silva C."/>
            <person name="Delage L."/>
            <person name="Denoeud F."/>
            <person name="Deschamps P."/>
            <person name="Dittami S.M."/>
            <person name="Gabaldon T."/>
            <person name="Gachon C.M."/>
            <person name="Groisillier A."/>
            <person name="Herve C."/>
            <person name="Jabbari K."/>
            <person name="Katinka M."/>
            <person name="Kloareg B."/>
            <person name="Kowalczyk N."/>
            <person name="Labadie K."/>
            <person name="Leblanc C."/>
            <person name="Lopez P.J."/>
            <person name="McLachlan D.H."/>
            <person name="Meslet-Cladiere L."/>
            <person name="Moustafa A."/>
            <person name="Nehr Z."/>
            <person name="Nyvall Collen P."/>
            <person name="Panaud O."/>
            <person name="Partensky F."/>
            <person name="Poulain J."/>
            <person name="Rensing S.A."/>
            <person name="Rousvoal S."/>
            <person name="Samson G."/>
            <person name="Symeonidi A."/>
            <person name="Weissenbach J."/>
            <person name="Zambounis A."/>
            <person name="Wincker P."/>
            <person name="Boyen C."/>
        </authorList>
    </citation>
    <scope>NUCLEOTIDE SEQUENCE [LARGE SCALE GENOMIC DNA]</scope>
    <source>
        <strain evidence="3">cv. Stackhouse</strain>
    </source>
</reference>
<dbReference type="GeneID" id="17319804"/>
<feature type="compositionally biased region" description="Low complexity" evidence="1">
    <location>
        <begin position="331"/>
        <end position="340"/>
    </location>
</feature>
<keyword evidence="3" id="KW-1185">Reference proteome</keyword>
<feature type="compositionally biased region" description="Polar residues" evidence="1">
    <location>
        <begin position="264"/>
        <end position="273"/>
    </location>
</feature>
<feature type="compositionally biased region" description="Polar residues" evidence="1">
    <location>
        <begin position="234"/>
        <end position="252"/>
    </location>
</feature>
<evidence type="ECO:0000313" key="3">
    <source>
        <dbReference type="Proteomes" id="UP000012073"/>
    </source>
</evidence>
<dbReference type="EMBL" id="HG001495">
    <property type="protein sequence ID" value="CDF32424.1"/>
    <property type="molecule type" value="Genomic_DNA"/>
</dbReference>
<dbReference type="AlphaFoldDB" id="R7Q329"/>
<gene>
    <name evidence="2" type="ORF">CHC_T00008102001</name>
</gene>
<feature type="region of interest" description="Disordered" evidence="1">
    <location>
        <begin position="1"/>
        <end position="30"/>
    </location>
</feature>
<organism evidence="2 3">
    <name type="scientific">Chondrus crispus</name>
    <name type="common">Carrageen Irish moss</name>
    <name type="synonym">Polymorpha crispa</name>
    <dbReference type="NCBI Taxonomy" id="2769"/>
    <lineage>
        <taxon>Eukaryota</taxon>
        <taxon>Rhodophyta</taxon>
        <taxon>Florideophyceae</taxon>
        <taxon>Rhodymeniophycidae</taxon>
        <taxon>Gigartinales</taxon>
        <taxon>Gigartinaceae</taxon>
        <taxon>Chondrus</taxon>
    </lineage>
</organism>
<sequence>MEEFRLIPVKNSGPKTFYNRRRSNSRVPGDAVERIEKSGTLGAGQISTNGAAPNLAAGMSVPLGNQVSEKPGEEVILGEDGGQLCRTPRQDAADLPLGQTELRHNGILGPDNFKKSSRIKRSQRWTAEQDKTLLGLYQDAVADLRKNGGDVSSAESIECWDLLKTTGFLPVTQSAQDCLSRLLSLKKSHGSRNNRRKADPGKEQDSNRSKTADVTMGSMAEKPTPPKKRKLRHSGSTCISPNRSAQEISSDSAPRVTAEKPDGSSPTQNNEQKLSSKKGGSEPDERRDDTAEEPLPPNSTSRPDGQSAETGVVQSRIEGSTAEIYDRTTDGETAQATTTAMRNGEAHPGLSLQRSEEKTSEETTNRICWIVRQIATRGKVSDRTAFRAFRSHNANWRKALESIHVSRERRKRSY</sequence>
<feature type="region of interest" description="Disordered" evidence="1">
    <location>
        <begin position="38"/>
        <end position="57"/>
    </location>
</feature>
<feature type="compositionally biased region" description="Basic and acidic residues" evidence="1">
    <location>
        <begin position="279"/>
        <end position="289"/>
    </location>
</feature>